<dbReference type="RefSeq" id="WP_136874133.1">
    <property type="nucleotide sequence ID" value="NZ_SWBO01000001.1"/>
</dbReference>
<accession>A0A4U1CBM7</accession>
<keyword evidence="3" id="KW-1185">Reference proteome</keyword>
<keyword evidence="1" id="KW-0732">Signal</keyword>
<dbReference type="AlphaFoldDB" id="A0A4U1CBM7"/>
<sequence length="126" mass="13739">MKRNKLFVGLAALLVAFGVVFSMSAFKGEAKGKRVQYTFRYNGPDHSKANVENESNWIYTTDPITCDDTPEQACSIVVDEAFVNNPLYTPTLKSSLNLAGTPFSSSSAFVSGSDDATMEIVNRAEQ</sequence>
<proteinExistence type="predicted"/>
<gene>
    <name evidence="2" type="ORF">FA045_02590</name>
</gene>
<evidence type="ECO:0000256" key="1">
    <source>
        <dbReference type="SAM" id="SignalP"/>
    </source>
</evidence>
<evidence type="ECO:0000313" key="3">
    <source>
        <dbReference type="Proteomes" id="UP000310477"/>
    </source>
</evidence>
<organism evidence="2 3">
    <name type="scientific">Pedobacter cryotolerans</name>
    <dbReference type="NCBI Taxonomy" id="2571270"/>
    <lineage>
        <taxon>Bacteria</taxon>
        <taxon>Pseudomonadati</taxon>
        <taxon>Bacteroidota</taxon>
        <taxon>Sphingobacteriia</taxon>
        <taxon>Sphingobacteriales</taxon>
        <taxon>Sphingobacteriaceae</taxon>
        <taxon>Pedobacter</taxon>
    </lineage>
</organism>
<dbReference type="EMBL" id="SWBO01000001">
    <property type="protein sequence ID" value="TKC03476.1"/>
    <property type="molecule type" value="Genomic_DNA"/>
</dbReference>
<dbReference type="Pfam" id="PF20130">
    <property type="entry name" value="DUF6520"/>
    <property type="match status" value="1"/>
</dbReference>
<reference evidence="2 3" key="1">
    <citation type="submission" date="2019-04" db="EMBL/GenBank/DDBJ databases">
        <title>Pedobacter sp. AR-2-6 sp. nov., isolated from Arctic soil.</title>
        <authorList>
            <person name="Dahal R.H."/>
            <person name="Kim D.-U."/>
        </authorList>
    </citation>
    <scope>NUCLEOTIDE SEQUENCE [LARGE SCALE GENOMIC DNA]</scope>
    <source>
        <strain evidence="2 3">AR-2-6</strain>
    </source>
</reference>
<dbReference type="InterPro" id="IPR045391">
    <property type="entry name" value="DUF6520"/>
</dbReference>
<comment type="caution">
    <text evidence="2">The sequence shown here is derived from an EMBL/GenBank/DDBJ whole genome shotgun (WGS) entry which is preliminary data.</text>
</comment>
<feature type="signal peptide" evidence="1">
    <location>
        <begin position="1"/>
        <end position="27"/>
    </location>
</feature>
<name>A0A4U1CBM7_9SPHI</name>
<dbReference type="Proteomes" id="UP000310477">
    <property type="component" value="Unassembled WGS sequence"/>
</dbReference>
<protein>
    <submittedName>
        <fullName evidence="2">Uncharacterized protein</fullName>
    </submittedName>
</protein>
<feature type="chain" id="PRO_5020281225" evidence="1">
    <location>
        <begin position="28"/>
        <end position="126"/>
    </location>
</feature>
<evidence type="ECO:0000313" key="2">
    <source>
        <dbReference type="EMBL" id="TKC03476.1"/>
    </source>
</evidence>
<dbReference type="OrthoDB" id="769777at2"/>